<evidence type="ECO:0000256" key="4">
    <source>
        <dbReference type="ARBA" id="ARBA00022562"/>
    </source>
</evidence>
<keyword evidence="15" id="KW-1017">Isopeptide bond</keyword>
<evidence type="ECO:0000256" key="5">
    <source>
        <dbReference type="ARBA" id="ARBA00022705"/>
    </source>
</evidence>
<evidence type="ECO:0000256" key="13">
    <source>
        <dbReference type="ARBA" id="ARBA00048988"/>
    </source>
</evidence>
<dbReference type="GO" id="GO:0005524">
    <property type="term" value="F:ATP binding"/>
    <property type="evidence" value="ECO:0007669"/>
    <property type="project" value="UniProtKB-UniRule"/>
</dbReference>
<comment type="PTM">
    <text evidence="15">Phosphorylated.</text>
</comment>
<evidence type="ECO:0000256" key="15">
    <source>
        <dbReference type="HAMAP-Rule" id="MF_04000"/>
    </source>
</evidence>
<dbReference type="SUPFAM" id="SSF52540">
    <property type="entry name" value="P-loop containing nucleoside triphosphate hydrolases"/>
    <property type="match status" value="1"/>
</dbReference>
<gene>
    <name evidence="15" type="primary">E1</name>
</gene>
<evidence type="ECO:0000313" key="18">
    <source>
        <dbReference type="EMBL" id="AYA93780.1"/>
    </source>
</evidence>
<comment type="subunit">
    <text evidence="15">Can form hexamers. Interacts with E2 protein; this interaction increases E1 DNA binding specificity. Interacts with host DNA polymerase subunit POLA2. Interacts with host single stranded DNA-binding protein RPA1. Interacts with host TOP1; this interaction stimulates the enzymatic activity of TOP1.</text>
</comment>
<feature type="modified residue" description="Phosphoserine; by host" evidence="15">
    <location>
        <position position="104"/>
    </location>
</feature>
<keyword evidence="6 15" id="KW-0547">Nucleotide-binding</keyword>
<keyword evidence="15" id="KW-0832">Ubl conjugation</keyword>
<dbReference type="InterPro" id="IPR046935">
    <property type="entry name" value="PPV_E1_DBD_sf"/>
</dbReference>
<dbReference type="GO" id="GO:0043138">
    <property type="term" value="F:3'-5' DNA helicase activity"/>
    <property type="evidence" value="ECO:0007669"/>
    <property type="project" value="UniProtKB-UniRule"/>
</dbReference>
<dbReference type="InterPro" id="IPR001177">
    <property type="entry name" value="PPV_DNA_helicase_E1_C"/>
</dbReference>
<dbReference type="InterPro" id="IPR046832">
    <property type="entry name" value="PPV_E1_DBD"/>
</dbReference>
<comment type="similarity">
    <text evidence="15 16">Belongs to the papillomaviridae E1 protein family.</text>
</comment>
<keyword evidence="7 15" id="KW-0378">Hydrolase</keyword>
<keyword evidence="11 15" id="KW-0413">Isomerase</keyword>
<dbReference type="HAMAP" id="MF_04000">
    <property type="entry name" value="PPV_E1"/>
    <property type="match status" value="1"/>
</dbReference>
<dbReference type="PROSITE" id="PS51206">
    <property type="entry name" value="SF3_HELICASE_1"/>
    <property type="match status" value="1"/>
</dbReference>
<evidence type="ECO:0000256" key="9">
    <source>
        <dbReference type="ARBA" id="ARBA00022840"/>
    </source>
</evidence>
<proteinExistence type="inferred from homology"/>
<evidence type="ECO:0000256" key="12">
    <source>
        <dbReference type="ARBA" id="ARBA00034617"/>
    </source>
</evidence>
<evidence type="ECO:0000256" key="8">
    <source>
        <dbReference type="ARBA" id="ARBA00022806"/>
    </source>
</evidence>
<dbReference type="Pfam" id="PF00519">
    <property type="entry name" value="PPV_E1_C"/>
    <property type="match status" value="1"/>
</dbReference>
<keyword evidence="9 15" id="KW-0067">ATP-binding</keyword>
<evidence type="ECO:0000256" key="10">
    <source>
        <dbReference type="ARBA" id="ARBA00023125"/>
    </source>
</evidence>
<evidence type="ECO:0000256" key="2">
    <source>
        <dbReference type="ARBA" id="ARBA00022518"/>
    </source>
</evidence>
<feature type="modified residue" description="Phosphoserine; by host" evidence="15">
    <location>
        <position position="95"/>
    </location>
</feature>
<keyword evidence="8 15" id="KW-0347">Helicase</keyword>
<sequence length="617" mass="70430">MSCNMGDKGSNSSNSLEGGSDWFIITEADCEDDEELTDLEKLFDESDCSGISNLIDDEDYDEPDEGNPQALLNEQLLQESCKHLSELKRKFCSPSPKEAILALSPQLQSCSLSSQPKNSKRKLFEDSGIENETEDVSPVAQVATETLQDSEIVTEQPLPADENGGQICLELLSSHNRKVTVLAKIKELFGVGYHELTRTYKSDKSCCHSWVMVVFGVREEPVESSKILLQPQCDFVQIIKPSLNPVVTVMYLCEYKAAKNRETIFNLLKTMLNVQDHQIVADPPKHRSVPAALFWYKISMSNVSYKFGNFPDWLSKLTLVTHQTESETFDFSAMVQYAYDNDFVEEADIAFNYAQLADEDTNAAAWLKHNNQLKFVKDCANMVKLYKRYEMKNMTMSQWIDKCCMMCDGEGDWKTINNLLKYQDVNIVAFLTALRLMFKGIPKKNTIVISGVPDSGKSYFAYSLCRFLRGRVVSFMNSRSHFWIQPLADTKFGFLDDATYQCWMFLDTYLRNGLDGNLVSIDLKHRAPLQLKLPCMFITTNITVMEDEGLKYLHSRITEFKFNRKMPLDNEGNPMYKLTDGVWKSFFQKLTKQLGLEPEEENGVPQRAFRCAAREIN</sequence>
<keyword evidence="10 15" id="KW-0238">DNA-binding</keyword>
<dbReference type="Gene3D" id="3.40.50.300">
    <property type="entry name" value="P-loop containing nucleotide triphosphate hydrolases"/>
    <property type="match status" value="1"/>
</dbReference>
<evidence type="ECO:0000256" key="14">
    <source>
        <dbReference type="ARBA" id="ARBA00093297"/>
    </source>
</evidence>
<feature type="binding site" evidence="15">
    <location>
        <begin position="451"/>
        <end position="458"/>
    </location>
    <ligand>
        <name>ATP</name>
        <dbReference type="ChEBI" id="CHEBI:30616"/>
    </ligand>
</feature>
<evidence type="ECO:0000256" key="6">
    <source>
        <dbReference type="ARBA" id="ARBA00022741"/>
    </source>
</evidence>
<organism evidence="18">
    <name type="scientific">Human papillomavirus</name>
    <dbReference type="NCBI Taxonomy" id="10566"/>
    <lineage>
        <taxon>Viruses</taxon>
        <taxon>Monodnaviria</taxon>
        <taxon>Shotokuvirae</taxon>
        <taxon>Cossaviricota</taxon>
        <taxon>Papovaviricetes</taxon>
        <taxon>Zurhausenvirales</taxon>
        <taxon>Papillomaviridae</taxon>
    </lineage>
</organism>
<dbReference type="Gene3D" id="1.10.10.510">
    <property type="entry name" value="Zinc finger, large T-antigen D1 domain"/>
    <property type="match status" value="1"/>
</dbReference>
<dbReference type="InterPro" id="IPR014015">
    <property type="entry name" value="Helicase_SF3_DNA-vir"/>
</dbReference>
<dbReference type="GO" id="GO:0006260">
    <property type="term" value="P:DNA replication"/>
    <property type="evidence" value="ECO:0007669"/>
    <property type="project" value="UniProtKB-UniRule"/>
</dbReference>
<comment type="function">
    <text evidence="14 15">ATP-dependent DNA 3'-5' helicase required for initiation of viral DNA replication. It forms a complex with the viral E2 protein. The E1-E2 complex binds to the replication origin which contains binding sites for both proteins. During the initial step, a dimer of E1 interacts with a dimer of protein E2 leading to a complex that binds the viral origin of replication with high specificity. Then, a second dimer of E1 displaces the E2 dimer in an ATP-dependent manner to form the E1 tetramer. Following this, two E1 monomers are added to each half of the site, which results in the formation of two E1 trimers on the viral ori. Subsequently, two hexamers will be created. The double hexamer acts as a bi-directional helicase machinery and unwinds the viral DNA and then recruits the host DNA polymerase to start replication.</text>
</comment>
<feature type="short sequence motif" description="Nuclear localization signal" evidence="15">
    <location>
        <begin position="88"/>
        <end position="90"/>
    </location>
</feature>
<comment type="function">
    <text evidence="16">ATP-dependent DNA helicase required for initiation of viral DNA replication. It forms a complex with the viral E2 protein. The E1-E2 complex binds to the replication origin which contains binding sites for both proteins.</text>
</comment>
<evidence type="ECO:0000259" key="17">
    <source>
        <dbReference type="PROSITE" id="PS51206"/>
    </source>
</evidence>
<dbReference type="InterPro" id="IPR016393">
    <property type="entry name" value="Rep_E1_papillomaV"/>
</dbReference>
<keyword evidence="3 15" id="KW-0597">Phosphoprotein</keyword>
<keyword evidence="4 15" id="KW-1048">Host nucleus</keyword>
<comment type="catalytic activity">
    <reaction evidence="12 15">
        <text>Couples ATP hydrolysis with the unwinding of duplex DNA by translocating in the 3'-5' direction.</text>
        <dbReference type="EC" id="5.6.2.4"/>
    </reaction>
</comment>
<dbReference type="Pfam" id="PF20450">
    <property type="entry name" value="PPV_E1_DBD"/>
    <property type="match status" value="1"/>
</dbReference>
<evidence type="ECO:0000256" key="1">
    <source>
        <dbReference type="ARBA" id="ARBA00004147"/>
    </source>
</evidence>
<dbReference type="EC" id="5.6.2.4" evidence="15 16"/>
<dbReference type="GO" id="GO:0016887">
    <property type="term" value="F:ATP hydrolysis activity"/>
    <property type="evidence" value="ECO:0007669"/>
    <property type="project" value="RHEA"/>
</dbReference>
<feature type="cross-link" description="Glycyl lysine isopeptide (Lys-Gly) (interchain with G-Cter in SUMO)" evidence="15">
    <location>
        <position position="532"/>
    </location>
</feature>
<dbReference type="GO" id="GO:0003677">
    <property type="term" value="F:DNA binding"/>
    <property type="evidence" value="ECO:0007669"/>
    <property type="project" value="UniProtKB-UniRule"/>
</dbReference>
<name>A0A385PIJ1_9PAPI</name>
<accession>A0A385PIJ1</accession>
<comment type="subcellular location">
    <subcellularLocation>
        <location evidence="1 15">Host nucleus</location>
    </subcellularLocation>
</comment>
<dbReference type="Pfam" id="PF00524">
    <property type="entry name" value="PPV_E1_N"/>
    <property type="match status" value="1"/>
</dbReference>
<comment type="PTM">
    <text evidence="15">Sumoylated.</text>
</comment>
<dbReference type="InterPro" id="IPR037102">
    <property type="entry name" value="Znf_lg_T-Ag_D1_dom_sf"/>
</dbReference>
<evidence type="ECO:0000256" key="7">
    <source>
        <dbReference type="ARBA" id="ARBA00022801"/>
    </source>
</evidence>
<dbReference type="EMBL" id="MH777218">
    <property type="protein sequence ID" value="AYA93780.1"/>
    <property type="molecule type" value="Genomic_DNA"/>
</dbReference>
<comment type="caution">
    <text evidence="15">Lacks conserved residue(s) required for the propagation of feature annotation.</text>
</comment>
<feature type="region of interest" description="DNA-binding region" evidence="15">
    <location>
        <begin position="160"/>
        <end position="326"/>
    </location>
</feature>
<reference evidence="18" key="1">
    <citation type="journal article" date="2018" name="Nat. Med.">
        <title>Expanded skin virome in DOCK8-deficient patients.</title>
        <authorList>
            <consortium name="NISC Comparative Sequencing Program"/>
            <person name="Tirosh O."/>
            <person name="Conlan S."/>
            <person name="Deming C."/>
            <person name="Lee-Lin S.Q."/>
            <person name="Huang X."/>
            <person name="Su H.C."/>
            <person name="Freeman A.F."/>
            <person name="Segre J.A."/>
            <person name="Kong H.H."/>
        </authorList>
    </citation>
    <scope>NUCLEOTIDE SEQUENCE</scope>
    <source>
        <strain evidence="18">HPV-mSK_074</strain>
    </source>
</reference>
<dbReference type="SUPFAM" id="SSF55464">
    <property type="entry name" value="Origin of replication-binding domain, RBD-like"/>
    <property type="match status" value="1"/>
</dbReference>
<dbReference type="Gene3D" id="3.40.1310.10">
    <property type="match status" value="1"/>
</dbReference>
<dbReference type="InterPro" id="IPR027417">
    <property type="entry name" value="P-loop_NTPase"/>
</dbReference>
<dbReference type="PIRSF" id="PIRSF003383">
    <property type="entry name" value="Rep_E1_papillomaV"/>
    <property type="match status" value="1"/>
</dbReference>
<dbReference type="GO" id="GO:0042025">
    <property type="term" value="C:host cell nucleus"/>
    <property type="evidence" value="ECO:0007669"/>
    <property type="project" value="UniProtKB-SubCell"/>
</dbReference>
<evidence type="ECO:0000256" key="16">
    <source>
        <dbReference type="PIRNR" id="PIRNR003383"/>
    </source>
</evidence>
<keyword evidence="5 15" id="KW-0235">DNA replication</keyword>
<protein>
    <recommendedName>
        <fullName evidence="15 16">Replication protein E1</fullName>
        <ecNumber evidence="15 16">5.6.2.4</ecNumber>
    </recommendedName>
    <alternativeName>
        <fullName evidence="15">ATP-dependent helicase E1</fullName>
    </alternativeName>
    <alternativeName>
        <fullName evidence="15">DNA 3'-5' helicase E1</fullName>
    </alternativeName>
</protein>
<evidence type="ECO:0000256" key="3">
    <source>
        <dbReference type="ARBA" id="ARBA00022553"/>
    </source>
</evidence>
<evidence type="ECO:0000256" key="11">
    <source>
        <dbReference type="ARBA" id="ARBA00023235"/>
    </source>
</evidence>
<feature type="domain" description="SF3 helicase" evidence="17">
    <location>
        <begin position="425"/>
        <end position="575"/>
    </location>
</feature>
<comment type="catalytic activity">
    <reaction evidence="13 15 16">
        <text>ATP + H2O = ADP + phosphate + H(+)</text>
        <dbReference type="Rhea" id="RHEA:13065"/>
        <dbReference type="ChEBI" id="CHEBI:15377"/>
        <dbReference type="ChEBI" id="CHEBI:15378"/>
        <dbReference type="ChEBI" id="CHEBI:30616"/>
        <dbReference type="ChEBI" id="CHEBI:43474"/>
        <dbReference type="ChEBI" id="CHEBI:456216"/>
        <dbReference type="EC" id="5.6.2.4"/>
    </reaction>
</comment>
<keyword evidence="2 15" id="KW-0244">Early protein</keyword>
<dbReference type="InterPro" id="IPR014000">
    <property type="entry name" value="PPV_DNA_helicase_E1_N"/>
</dbReference>